<keyword evidence="2" id="KW-1185">Reference proteome</keyword>
<dbReference type="Proteomes" id="UP000192247">
    <property type="component" value="Unassembled WGS sequence"/>
</dbReference>
<gene>
    <name evidence="1" type="ORF">BIW11_12388</name>
</gene>
<organism evidence="1 2">
    <name type="scientific">Tropilaelaps mercedesae</name>
    <dbReference type="NCBI Taxonomy" id="418985"/>
    <lineage>
        <taxon>Eukaryota</taxon>
        <taxon>Metazoa</taxon>
        <taxon>Ecdysozoa</taxon>
        <taxon>Arthropoda</taxon>
        <taxon>Chelicerata</taxon>
        <taxon>Arachnida</taxon>
        <taxon>Acari</taxon>
        <taxon>Parasitiformes</taxon>
        <taxon>Mesostigmata</taxon>
        <taxon>Gamasina</taxon>
        <taxon>Dermanyssoidea</taxon>
        <taxon>Laelapidae</taxon>
        <taxon>Tropilaelaps</taxon>
    </lineage>
</organism>
<dbReference type="OrthoDB" id="70030at2759"/>
<dbReference type="GO" id="GO:0061617">
    <property type="term" value="C:MICOS complex"/>
    <property type="evidence" value="ECO:0007669"/>
    <property type="project" value="TreeGrafter"/>
</dbReference>
<dbReference type="PROSITE" id="PS51808">
    <property type="entry name" value="CHCH"/>
    <property type="match status" value="1"/>
</dbReference>
<name>A0A1V9X761_9ACAR</name>
<evidence type="ECO:0000313" key="1">
    <source>
        <dbReference type="EMBL" id="OQR69236.1"/>
    </source>
</evidence>
<reference evidence="1 2" key="1">
    <citation type="journal article" date="2017" name="Gigascience">
        <title>Draft genome of the honey bee ectoparasitic mite, Tropilaelaps mercedesae, is shaped by the parasitic life history.</title>
        <authorList>
            <person name="Dong X."/>
            <person name="Armstrong S.D."/>
            <person name="Xia D."/>
            <person name="Makepeace B.L."/>
            <person name="Darby A.C."/>
            <person name="Kadowaki T."/>
        </authorList>
    </citation>
    <scope>NUCLEOTIDE SEQUENCE [LARGE SCALE GENOMIC DNA]</scope>
    <source>
        <strain evidence="1">Wuxi-XJTLU</strain>
    </source>
</reference>
<accession>A0A1V9X761</accession>
<sequence length="162" mass="18241">MGGTQSTRRVTIVNNTNPDVISISDDVVERLNSHPSSPRTQQAATIMSGVPVSAGYPSYSEISGRSHQAEMDKLDQEWRTRLEDLNRQNQQLYKLATDKFTGEVTNVHREYVNDCTRPVCQNTQNAVLECYQKNSKQPLRCSREVAAFQNCVSATRLYLSAK</sequence>
<comment type="caution">
    <text evidence="1">The sequence shown here is derived from an EMBL/GenBank/DDBJ whole genome shotgun (WGS) entry which is preliminary data.</text>
</comment>
<dbReference type="InterPro" id="IPR052632">
    <property type="entry name" value="MICOS_subunit_Mic19"/>
</dbReference>
<proteinExistence type="predicted"/>
<dbReference type="FunCoup" id="A0A1V9X761">
    <property type="interactions" value="140"/>
</dbReference>
<dbReference type="GO" id="GO:0007007">
    <property type="term" value="P:inner mitochondrial membrane organization"/>
    <property type="evidence" value="ECO:0007669"/>
    <property type="project" value="TreeGrafter"/>
</dbReference>
<dbReference type="InParanoid" id="A0A1V9X761"/>
<dbReference type="STRING" id="418985.A0A1V9X761"/>
<dbReference type="PANTHER" id="PTHR21588:SF21">
    <property type="entry name" value="CHCH DOMAIN-CONTAINING PROTEIN"/>
    <property type="match status" value="1"/>
</dbReference>
<evidence type="ECO:0000313" key="2">
    <source>
        <dbReference type="Proteomes" id="UP000192247"/>
    </source>
</evidence>
<dbReference type="AlphaFoldDB" id="A0A1V9X761"/>
<dbReference type="EMBL" id="MNPL01021757">
    <property type="protein sequence ID" value="OQR69236.1"/>
    <property type="molecule type" value="Genomic_DNA"/>
</dbReference>
<dbReference type="PANTHER" id="PTHR21588">
    <property type="entry name" value="COILED-COIL-HELIX-COILED-COIL-HELIX DOMAIN CONTAINING 6"/>
    <property type="match status" value="1"/>
</dbReference>
<protein>
    <submittedName>
        <fullName evidence="1">Coiled-coil-helix-coiled-coil-helix domain-containing protein 6</fullName>
    </submittedName>
</protein>